<gene>
    <name evidence="2" type="ORF">P8X34_10935</name>
</gene>
<accession>A0ABV4T961</accession>
<dbReference type="Proteomes" id="UP001571980">
    <property type="component" value="Unassembled WGS sequence"/>
</dbReference>
<reference evidence="2 3" key="1">
    <citation type="submission" date="2023-03" db="EMBL/GenBank/DDBJ databases">
        <title>Speciation in Pyrococcus: adaptation to high temperature as a mechanism.</title>
        <authorList>
            <person name="Gu J."/>
        </authorList>
    </citation>
    <scope>NUCLEOTIDE SEQUENCE [LARGE SCALE GENOMIC DNA]</scope>
    <source>
        <strain evidence="2 3">LMOA34</strain>
    </source>
</reference>
<feature type="domain" description="S-layer protein outer" evidence="1">
    <location>
        <begin position="414"/>
        <end position="504"/>
    </location>
</feature>
<evidence type="ECO:0000313" key="3">
    <source>
        <dbReference type="Proteomes" id="UP001571980"/>
    </source>
</evidence>
<protein>
    <recommendedName>
        <fullName evidence="1">S-layer protein outer domain-containing protein</fullName>
    </recommendedName>
</protein>
<dbReference type="RefSeq" id="WP_372824708.1">
    <property type="nucleotide sequence ID" value="NZ_JARRIG010000007.1"/>
</dbReference>
<sequence>MIGARIKKMVAAGIGTIALAGLGGAVLADQIQPEPHLDTKNTLIVLPTTLEVNGTPLHVKDDAVNALKLALELYQKGIKTEQDVETLTITVPHKSLKIQDNDQVVYLTDLLLPDLPFNASATDFPVNESIAVKFNFAEIYYNETEKAVVFGDHAVEIIYSTDYSPIAPEEGAKVINLKDENGNDIQYIYDYDNETGVFANVGDELEINGYKIKFLDLSQQDQRALARITLPNGYTSTVIIPVGKTIILYQDRDGRPSIWLSTEHPGENPDDKVMELLKDRAKTVVKFTIDDIFIGVGGTQSVESEYESYTFKAEHKDGEVITGNWVYDINYPDGNHTTVYLKVDGEDFKPVMVKDGESLKLPLKYDIEIVPIFQKDEDGKVIGVEGFRIVYNQKIVKNIVKEKTILPDVKPEDMLVADHELTDIPNNKNIIVVGGWVSNKFWEELQKAYGDEVIEKIKQDVLDEDGKAVEFLKNPYNPDYYIVIVAGRTHEETKQAILELIEELDKA</sequence>
<keyword evidence="3" id="KW-1185">Reference proteome</keyword>
<dbReference type="EMBL" id="JARRIG010000007">
    <property type="protein sequence ID" value="MFA4805241.1"/>
    <property type="molecule type" value="Genomic_DNA"/>
</dbReference>
<dbReference type="Pfam" id="PF05124">
    <property type="entry name" value="S_layer_C"/>
    <property type="match status" value="1"/>
</dbReference>
<comment type="caution">
    <text evidence="2">The sequence shown here is derived from an EMBL/GenBank/DDBJ whole genome shotgun (WGS) entry which is preliminary data.</text>
</comment>
<evidence type="ECO:0000313" key="2">
    <source>
        <dbReference type="EMBL" id="MFA4805241.1"/>
    </source>
</evidence>
<proteinExistence type="predicted"/>
<evidence type="ECO:0000259" key="1">
    <source>
        <dbReference type="Pfam" id="PF05124"/>
    </source>
</evidence>
<dbReference type="InterPro" id="IPR022651">
    <property type="entry name" value="S_layer_C"/>
</dbReference>
<organism evidence="2 3">
    <name type="scientific">Pyrococcus kukulkanii</name>
    <dbReference type="NCBI Taxonomy" id="1609559"/>
    <lineage>
        <taxon>Archaea</taxon>
        <taxon>Methanobacteriati</taxon>
        <taxon>Methanobacteriota</taxon>
        <taxon>Thermococci</taxon>
        <taxon>Thermococcales</taxon>
        <taxon>Thermococcaceae</taxon>
        <taxon>Pyrococcus</taxon>
    </lineage>
</organism>
<name>A0ABV4T961_9EURY</name>